<dbReference type="PANTHER" id="PTHR42870:SF1">
    <property type="entry name" value="NON-SPECIFIC LIPID-TRANSFER PROTEIN-LIKE 2"/>
    <property type="match status" value="1"/>
</dbReference>
<proteinExistence type="predicted"/>
<dbReference type="EMBL" id="JACHJQ010000001">
    <property type="protein sequence ID" value="MBB4904111.1"/>
    <property type="molecule type" value="Genomic_DNA"/>
</dbReference>
<dbReference type="Gene3D" id="3.40.47.10">
    <property type="match status" value="1"/>
</dbReference>
<dbReference type="SUPFAM" id="SSF53901">
    <property type="entry name" value="Thiolase-like"/>
    <property type="match status" value="1"/>
</dbReference>
<dbReference type="PANTHER" id="PTHR42870">
    <property type="entry name" value="ACETYL-COA C-ACETYLTRANSFERASE"/>
    <property type="match status" value="1"/>
</dbReference>
<keyword evidence="1" id="KW-0808">Transferase</keyword>
<evidence type="ECO:0000313" key="2">
    <source>
        <dbReference type="Proteomes" id="UP000520767"/>
    </source>
</evidence>
<protein>
    <submittedName>
        <fullName evidence="1">Acetyl-CoA acetyltransferase</fullName>
    </submittedName>
</protein>
<dbReference type="GO" id="GO:0016746">
    <property type="term" value="F:acyltransferase activity"/>
    <property type="evidence" value="ECO:0007669"/>
    <property type="project" value="InterPro"/>
</dbReference>
<dbReference type="InterPro" id="IPR016039">
    <property type="entry name" value="Thiolase-like"/>
</dbReference>
<reference evidence="1 2" key="1">
    <citation type="submission" date="2020-08" db="EMBL/GenBank/DDBJ databases">
        <title>Genomic Encyclopedia of Type Strains, Phase III (KMG-III): the genomes of soil and plant-associated and newly described type strains.</title>
        <authorList>
            <person name="Whitman W."/>
        </authorList>
    </citation>
    <scope>NUCLEOTIDE SEQUENCE [LARGE SCALE GENOMIC DNA]</scope>
    <source>
        <strain evidence="1 2">CECT 8960</strain>
    </source>
</reference>
<organism evidence="1 2">
    <name type="scientific">Actinophytocola algeriensis</name>
    <dbReference type="NCBI Taxonomy" id="1768010"/>
    <lineage>
        <taxon>Bacteria</taxon>
        <taxon>Bacillati</taxon>
        <taxon>Actinomycetota</taxon>
        <taxon>Actinomycetes</taxon>
        <taxon>Pseudonocardiales</taxon>
        <taxon>Pseudonocardiaceae</taxon>
    </lineage>
</organism>
<name>A0A7W7VBL8_9PSEU</name>
<dbReference type="Proteomes" id="UP000520767">
    <property type="component" value="Unassembled WGS sequence"/>
</dbReference>
<dbReference type="NCBIfam" id="NF005924">
    <property type="entry name" value="PRK07937.1"/>
    <property type="match status" value="1"/>
</dbReference>
<sequence>MTDNVSVVSFAQAPHVRETHGTTNGVEMLVPIFKEALDNVGLSKEDIGFWCSGSSDYLAGRAFSFIAAVDAIGAFPPIHESHVEADAAWALYEAWVKIRTGEVDTALVYGFGKSSAGQLRRVLAMQLDPYTVGPLWPDAVSIAGLQARFGLDAGLWTERDMAEVAARGRGGDPDELLRRPYFADPLRKHDCAPITDGAAVVILARDDRARDLTERPARITSIHHRVETPHLGARDLTTSPSTVAAAKAAGADGVTLAELHTPFSHQEILLRQALGLGDEVRVNPSGGPLSGNPMFAAGLARIGEAATRIRPGERALAHATSGPALQQNLVCVLEAD</sequence>
<comment type="caution">
    <text evidence="1">The sequence shown here is derived from an EMBL/GenBank/DDBJ whole genome shotgun (WGS) entry which is preliminary data.</text>
</comment>
<evidence type="ECO:0000313" key="1">
    <source>
        <dbReference type="EMBL" id="MBB4904111.1"/>
    </source>
</evidence>
<gene>
    <name evidence="1" type="ORF">FHR82_000321</name>
</gene>
<dbReference type="AlphaFoldDB" id="A0A7W7VBL8"/>
<accession>A0A7W7VBL8</accession>
<dbReference type="RefSeq" id="WP_184808409.1">
    <property type="nucleotide sequence ID" value="NZ_JACHJQ010000001.1"/>
</dbReference>
<keyword evidence="2" id="KW-1185">Reference proteome</keyword>